<evidence type="ECO:0000313" key="2">
    <source>
        <dbReference type="EMBL" id="KAJ3492379.1"/>
    </source>
</evidence>
<sequence length="91" mass="9678">MPFGLHGSVWYVLLSGTRSVINSRALSSKGSNILHYHGSVITANSNSNPQDQGSLSLVSGQPGTTSQVPATTDIRDPIGGRRLYFVFESVS</sequence>
<keyword evidence="3" id="KW-1185">Reference proteome</keyword>
<name>A0AAD5VD51_9APHY</name>
<feature type="compositionally biased region" description="Polar residues" evidence="1">
    <location>
        <begin position="45"/>
        <end position="70"/>
    </location>
</feature>
<accession>A0AAD5VD51</accession>
<protein>
    <submittedName>
        <fullName evidence="2">Uncharacterized protein</fullName>
    </submittedName>
</protein>
<dbReference type="Proteomes" id="UP001212997">
    <property type="component" value="Unassembled WGS sequence"/>
</dbReference>
<organism evidence="2 3">
    <name type="scientific">Meripilus lineatus</name>
    <dbReference type="NCBI Taxonomy" id="2056292"/>
    <lineage>
        <taxon>Eukaryota</taxon>
        <taxon>Fungi</taxon>
        <taxon>Dikarya</taxon>
        <taxon>Basidiomycota</taxon>
        <taxon>Agaricomycotina</taxon>
        <taxon>Agaricomycetes</taxon>
        <taxon>Polyporales</taxon>
        <taxon>Meripilaceae</taxon>
        <taxon>Meripilus</taxon>
    </lineage>
</organism>
<comment type="caution">
    <text evidence="2">The sequence shown here is derived from an EMBL/GenBank/DDBJ whole genome shotgun (WGS) entry which is preliminary data.</text>
</comment>
<dbReference type="AlphaFoldDB" id="A0AAD5VD51"/>
<evidence type="ECO:0000256" key="1">
    <source>
        <dbReference type="SAM" id="MobiDB-lite"/>
    </source>
</evidence>
<dbReference type="EMBL" id="JANAWD010000001">
    <property type="protein sequence ID" value="KAJ3492379.1"/>
    <property type="molecule type" value="Genomic_DNA"/>
</dbReference>
<gene>
    <name evidence="2" type="ORF">NLI96_g44</name>
</gene>
<reference evidence="2" key="1">
    <citation type="submission" date="2022-07" db="EMBL/GenBank/DDBJ databases">
        <title>Genome Sequence of Physisporinus lineatus.</title>
        <authorList>
            <person name="Buettner E."/>
        </authorList>
    </citation>
    <scope>NUCLEOTIDE SEQUENCE</scope>
    <source>
        <strain evidence="2">VT162</strain>
    </source>
</reference>
<evidence type="ECO:0000313" key="3">
    <source>
        <dbReference type="Proteomes" id="UP001212997"/>
    </source>
</evidence>
<proteinExistence type="predicted"/>
<feature type="region of interest" description="Disordered" evidence="1">
    <location>
        <begin position="45"/>
        <end position="73"/>
    </location>
</feature>